<feature type="region of interest" description="Disordered" evidence="1">
    <location>
        <begin position="531"/>
        <end position="584"/>
    </location>
</feature>
<dbReference type="Pfam" id="PF10453">
    <property type="entry name" value="NUFIP1"/>
    <property type="match status" value="1"/>
</dbReference>
<dbReference type="GO" id="GO:0005634">
    <property type="term" value="C:nucleus"/>
    <property type="evidence" value="ECO:0007669"/>
    <property type="project" value="TreeGrafter"/>
</dbReference>
<feature type="compositionally biased region" description="Basic and acidic residues" evidence="1">
    <location>
        <begin position="401"/>
        <end position="417"/>
    </location>
</feature>
<feature type="region of interest" description="Disordered" evidence="1">
    <location>
        <begin position="290"/>
        <end position="320"/>
    </location>
</feature>
<keyword evidence="4" id="KW-1185">Reference proteome</keyword>
<evidence type="ECO:0000313" key="3">
    <source>
        <dbReference type="EMBL" id="KAF8716808.1"/>
    </source>
</evidence>
<name>A0A835BVR5_9POAL</name>
<dbReference type="GO" id="GO:0000492">
    <property type="term" value="P:box C/D snoRNP assembly"/>
    <property type="evidence" value="ECO:0007669"/>
    <property type="project" value="TreeGrafter"/>
</dbReference>
<feature type="compositionally biased region" description="Pro residues" evidence="1">
    <location>
        <begin position="1"/>
        <end position="12"/>
    </location>
</feature>
<dbReference type="PANTHER" id="PTHR13309:SF0">
    <property type="entry name" value="FMR1-INTERACTING PROTEIN NUFIP1"/>
    <property type="match status" value="1"/>
</dbReference>
<dbReference type="InterPro" id="IPR039136">
    <property type="entry name" value="NUFIP1-like"/>
</dbReference>
<feature type="compositionally biased region" description="Low complexity" evidence="1">
    <location>
        <begin position="141"/>
        <end position="159"/>
    </location>
</feature>
<feature type="compositionally biased region" description="Acidic residues" evidence="1">
    <location>
        <begin position="551"/>
        <end position="584"/>
    </location>
</feature>
<dbReference type="InterPro" id="IPR019496">
    <property type="entry name" value="NUFIP1_cons_dom"/>
</dbReference>
<protein>
    <recommendedName>
        <fullName evidence="2">FMR1-interacting protein 1 conserved domain-containing protein</fullName>
    </recommendedName>
</protein>
<dbReference type="AlphaFoldDB" id="A0A835BVR5"/>
<dbReference type="PANTHER" id="PTHR13309">
    <property type="entry name" value="NUCLEAR FRAGILE X MENTAL RETARDATION PROTEIN INTERACTING PROTEIN 1"/>
    <property type="match status" value="1"/>
</dbReference>
<evidence type="ECO:0000313" key="4">
    <source>
        <dbReference type="Proteomes" id="UP000636709"/>
    </source>
</evidence>
<gene>
    <name evidence="3" type="ORF">HU200_025903</name>
</gene>
<sequence length="584" mass="64095">MRPFHPPRPNPNQPHRGRPGGDLGPPHLPGVPMQPAFPPPVPNLAPAANPMAAAAAANPFLALQLLGQAQQLQNLGFLAAAALQQQQQQHQAPFFPGGFTPNPNQFAPYAGGPPPASFNGGGAFRPGGAGVCGPRPPRPMSSPAGKGSNNNNNAGSNGALKQIPILNGKDHYNSNMGSSGAPRPILNDVRKDWNSSGGDNGEVIEPFAVILLSCLQSCNVFFFQPNVNCHVHSLNMEYFGRKYVFLSSILLYSSIPATFVSSSVLLIDISPTNWHDYFFTSSGNNWGDTKSNFVNHESPASDRHSDVPVPASGGSRKRPPIIYDANEVKQWLEARKKNYPTSTNINKVHKLSESQSDNQNKDEDAQLRRQELKEVLAKQQELGFELPELPPGYLSETEAQGDEKKSNWKTQHRDSRFGNRGNTNKRPRYERGEFQSKRSNVWNRTSSNDGAMAKSREPTLLQKLLSSDIKRDRHRLLHTFKFMALNNFFKDWPDTALQFPTVKVNQVEIENNIATGDLDDLENAETAKDNCRDTNETVDGFDGETAGADQKEEEDVASADSSDDEGAEVAYEDQFDEPEDDAAA</sequence>
<feature type="region of interest" description="Disordered" evidence="1">
    <location>
        <begin position="342"/>
        <end position="365"/>
    </location>
</feature>
<feature type="compositionally biased region" description="Gly residues" evidence="1">
    <location>
        <begin position="119"/>
        <end position="131"/>
    </location>
</feature>
<evidence type="ECO:0000259" key="2">
    <source>
        <dbReference type="Pfam" id="PF10453"/>
    </source>
</evidence>
<dbReference type="EMBL" id="JACEFO010001719">
    <property type="protein sequence ID" value="KAF8716808.1"/>
    <property type="molecule type" value="Genomic_DNA"/>
</dbReference>
<feature type="domain" description="FMR1-interacting protein 1 conserved" evidence="2">
    <location>
        <begin position="322"/>
        <end position="357"/>
    </location>
</feature>
<comment type="caution">
    <text evidence="3">The sequence shown here is derived from an EMBL/GenBank/DDBJ whole genome shotgun (WGS) entry which is preliminary data.</text>
</comment>
<feature type="compositionally biased region" description="Polar residues" evidence="1">
    <location>
        <begin position="437"/>
        <end position="449"/>
    </location>
</feature>
<dbReference type="GO" id="GO:0003723">
    <property type="term" value="F:RNA binding"/>
    <property type="evidence" value="ECO:0007669"/>
    <property type="project" value="InterPro"/>
</dbReference>
<dbReference type="Proteomes" id="UP000636709">
    <property type="component" value="Unassembled WGS sequence"/>
</dbReference>
<proteinExistence type="predicted"/>
<accession>A0A835BVR5</accession>
<feature type="region of interest" description="Disordered" evidence="1">
    <location>
        <begin position="387"/>
        <end position="453"/>
    </location>
</feature>
<feature type="region of interest" description="Disordered" evidence="1">
    <location>
        <begin position="1"/>
        <end position="37"/>
    </location>
</feature>
<evidence type="ECO:0000256" key="1">
    <source>
        <dbReference type="SAM" id="MobiDB-lite"/>
    </source>
</evidence>
<reference evidence="3" key="1">
    <citation type="submission" date="2020-07" db="EMBL/GenBank/DDBJ databases">
        <title>Genome sequence and genetic diversity analysis of an under-domesticated orphan crop, white fonio (Digitaria exilis).</title>
        <authorList>
            <person name="Bennetzen J.L."/>
            <person name="Chen S."/>
            <person name="Ma X."/>
            <person name="Wang X."/>
            <person name="Yssel A.E.J."/>
            <person name="Chaluvadi S.R."/>
            <person name="Johnson M."/>
            <person name="Gangashetty P."/>
            <person name="Hamidou F."/>
            <person name="Sanogo M.D."/>
            <person name="Zwaenepoel A."/>
            <person name="Wallace J."/>
            <person name="Van De Peer Y."/>
            <person name="Van Deynze A."/>
        </authorList>
    </citation>
    <scope>NUCLEOTIDE SEQUENCE</scope>
    <source>
        <tissue evidence="3">Leaves</tissue>
    </source>
</reference>
<feature type="compositionally biased region" description="Basic and acidic residues" evidence="1">
    <location>
        <begin position="427"/>
        <end position="436"/>
    </location>
</feature>
<organism evidence="3 4">
    <name type="scientific">Digitaria exilis</name>
    <dbReference type="NCBI Taxonomy" id="1010633"/>
    <lineage>
        <taxon>Eukaryota</taxon>
        <taxon>Viridiplantae</taxon>
        <taxon>Streptophyta</taxon>
        <taxon>Embryophyta</taxon>
        <taxon>Tracheophyta</taxon>
        <taxon>Spermatophyta</taxon>
        <taxon>Magnoliopsida</taxon>
        <taxon>Liliopsida</taxon>
        <taxon>Poales</taxon>
        <taxon>Poaceae</taxon>
        <taxon>PACMAD clade</taxon>
        <taxon>Panicoideae</taxon>
        <taxon>Panicodae</taxon>
        <taxon>Paniceae</taxon>
        <taxon>Anthephorinae</taxon>
        <taxon>Digitaria</taxon>
    </lineage>
</organism>
<feature type="region of interest" description="Disordered" evidence="1">
    <location>
        <begin position="119"/>
        <end position="160"/>
    </location>
</feature>
<dbReference type="OrthoDB" id="273070at2759"/>